<dbReference type="AlphaFoldDB" id="A0A133PMA3"/>
<reference evidence="2 3" key="1">
    <citation type="submission" date="2016-01" db="EMBL/GenBank/DDBJ databases">
        <authorList>
            <person name="Oliw E.H."/>
        </authorList>
    </citation>
    <scope>NUCLEOTIDE SEQUENCE [LARGE SCALE GENOMIC DNA]</scope>
    <source>
        <strain evidence="2 3">CMW7756A</strain>
    </source>
</reference>
<dbReference type="InterPro" id="IPR010699">
    <property type="entry name" value="DUF1275"/>
</dbReference>
<evidence type="ECO:0008006" key="4">
    <source>
        <dbReference type="Google" id="ProtNLM"/>
    </source>
</evidence>
<sequence>MLVVNMKLKSYENLHETFLVLIFITLAGGFQDAYSYLMRGKVFANAQTGNIVLLFKNIVDLNFKESIAYLIPVLSFVLGVYVAVRFEDAIEKRVLHWRQYIIGFEIIIMIVVAMIPENLNNLANALLSFSCAMQVYSFKKIYGLSFATTMCIGNLRSATENLSKYHITRQDVYLENAKKYYAVIFVFGMGAALGYLTSNRLGFKSILIAAGLLTISFFILFLEDRGDI</sequence>
<name>A0A133PMA3_9FIRM</name>
<evidence type="ECO:0000313" key="3">
    <source>
        <dbReference type="Proteomes" id="UP000070174"/>
    </source>
</evidence>
<proteinExistence type="predicted"/>
<feature type="transmembrane region" description="Helical" evidence="1">
    <location>
        <begin position="180"/>
        <end position="197"/>
    </location>
</feature>
<dbReference type="Proteomes" id="UP000070174">
    <property type="component" value="Unassembled WGS sequence"/>
</dbReference>
<feature type="transmembrane region" description="Helical" evidence="1">
    <location>
        <begin position="203"/>
        <end position="222"/>
    </location>
</feature>
<comment type="caution">
    <text evidence="2">The sequence shown here is derived from an EMBL/GenBank/DDBJ whole genome shotgun (WGS) entry which is preliminary data.</text>
</comment>
<protein>
    <recommendedName>
        <fullName evidence="4">DUF1275 domain-containing protein</fullName>
    </recommendedName>
</protein>
<evidence type="ECO:0000256" key="1">
    <source>
        <dbReference type="SAM" id="Phobius"/>
    </source>
</evidence>
<accession>A0A133PMA3</accession>
<dbReference type="PATRIC" id="fig|54005.3.peg.1313"/>
<dbReference type="PANTHER" id="PTHR37314:SF4">
    <property type="entry name" value="UPF0700 TRANSMEMBRANE PROTEIN YOAK"/>
    <property type="match status" value="1"/>
</dbReference>
<dbReference type="EMBL" id="LRQE01000034">
    <property type="protein sequence ID" value="KXA29703.1"/>
    <property type="molecule type" value="Genomic_DNA"/>
</dbReference>
<evidence type="ECO:0000313" key="2">
    <source>
        <dbReference type="EMBL" id="KXA29703.1"/>
    </source>
</evidence>
<keyword evidence="1" id="KW-0472">Membrane</keyword>
<keyword evidence="1" id="KW-0812">Transmembrane</keyword>
<feature type="transmembrane region" description="Helical" evidence="1">
    <location>
        <begin position="66"/>
        <end position="84"/>
    </location>
</feature>
<organism evidence="2">
    <name type="scientific">Peptoniphilus harei</name>
    <dbReference type="NCBI Taxonomy" id="54005"/>
    <lineage>
        <taxon>Bacteria</taxon>
        <taxon>Bacillati</taxon>
        <taxon>Bacillota</taxon>
        <taxon>Tissierellia</taxon>
        <taxon>Tissierellales</taxon>
        <taxon>Peptoniphilaceae</taxon>
        <taxon>Peptoniphilus</taxon>
    </lineage>
</organism>
<gene>
    <name evidence="2" type="ORF">HMPREF3229_01329</name>
</gene>
<dbReference type="Pfam" id="PF06912">
    <property type="entry name" value="DUF1275"/>
    <property type="match status" value="1"/>
</dbReference>
<feature type="transmembrane region" description="Helical" evidence="1">
    <location>
        <begin position="96"/>
        <end position="115"/>
    </location>
</feature>
<keyword evidence="1" id="KW-1133">Transmembrane helix</keyword>
<feature type="transmembrane region" description="Helical" evidence="1">
    <location>
        <begin position="12"/>
        <end position="30"/>
    </location>
</feature>
<dbReference type="PANTHER" id="PTHR37314">
    <property type="entry name" value="SLR0142 PROTEIN"/>
    <property type="match status" value="1"/>
</dbReference>